<sequence length="203" mass="23164">MSKQIIAVDLDDVLASSAAGFVAYSNKIWGTNLTIEEYDEHWGEMWALDHEETKKRAHQIYESKMQGNFKKLDGAYDVLNELAKNYSLVITTSRHRLVKDTTLEWLEKHYPGIFDEVHLAGIWDRGLHTDEAAKLTKAELCVKIGASLLIDDHPKHCIASAKAGVEALLFGDYRWNRHVKLTKGMTRVRGWTEVEEYFSGKGR</sequence>
<dbReference type="GO" id="GO:0008253">
    <property type="term" value="F:5'-nucleotidase activity"/>
    <property type="evidence" value="ECO:0007669"/>
    <property type="project" value="InterPro"/>
</dbReference>
<dbReference type="InterPro" id="IPR052419">
    <property type="entry name" value="5_3-deoxyribonucleotidase-like"/>
</dbReference>
<dbReference type="InterPro" id="IPR023214">
    <property type="entry name" value="HAD_sf"/>
</dbReference>
<name>A0A1F8BX93_9BACT</name>
<comment type="similarity">
    <text evidence="1">Belongs to the 5'(3')-deoxyribonucleotidase family.</text>
</comment>
<dbReference type="SUPFAM" id="SSF56784">
    <property type="entry name" value="HAD-like"/>
    <property type="match status" value="1"/>
</dbReference>
<dbReference type="EMBL" id="MGHL01000021">
    <property type="protein sequence ID" value="OGM68662.1"/>
    <property type="molecule type" value="Genomic_DNA"/>
</dbReference>
<evidence type="ECO:0000256" key="2">
    <source>
        <dbReference type="PIRSR" id="PIRSR610708-1"/>
    </source>
</evidence>
<dbReference type="InterPro" id="IPR036412">
    <property type="entry name" value="HAD-like_sf"/>
</dbReference>
<organism evidence="3 4">
    <name type="scientific">Candidatus Woesebacteria bacterium RIFCSPLOWO2_01_FULL_44_14</name>
    <dbReference type="NCBI Taxonomy" id="1802525"/>
    <lineage>
        <taxon>Bacteria</taxon>
        <taxon>Candidatus Woeseibacteriota</taxon>
    </lineage>
</organism>
<dbReference type="AlphaFoldDB" id="A0A1F8BX93"/>
<dbReference type="GO" id="GO:0009264">
    <property type="term" value="P:deoxyribonucleotide catabolic process"/>
    <property type="evidence" value="ECO:0007669"/>
    <property type="project" value="InterPro"/>
</dbReference>
<dbReference type="STRING" id="1802525.A2975_00010"/>
<feature type="active site" description="Proton donor" evidence="2">
    <location>
        <position position="11"/>
    </location>
</feature>
<comment type="caution">
    <text evidence="3">The sequence shown here is derived from an EMBL/GenBank/DDBJ whole genome shotgun (WGS) entry which is preliminary data.</text>
</comment>
<proteinExistence type="inferred from homology"/>
<dbReference type="PANTHER" id="PTHR35134:SF2">
    <property type="entry name" value="NUCLEOTIDASE YQFW-RELATED"/>
    <property type="match status" value="1"/>
</dbReference>
<dbReference type="Gene3D" id="3.40.50.1000">
    <property type="entry name" value="HAD superfamily/HAD-like"/>
    <property type="match status" value="1"/>
</dbReference>
<feature type="active site" description="Nucleophile" evidence="2">
    <location>
        <position position="9"/>
    </location>
</feature>
<dbReference type="InterPro" id="IPR010708">
    <property type="entry name" value="5'(3')-deoxyribonucleotidase"/>
</dbReference>
<evidence type="ECO:0000313" key="4">
    <source>
        <dbReference type="Proteomes" id="UP000178429"/>
    </source>
</evidence>
<reference evidence="3 4" key="1">
    <citation type="journal article" date="2016" name="Nat. Commun.">
        <title>Thousands of microbial genomes shed light on interconnected biogeochemical processes in an aquifer system.</title>
        <authorList>
            <person name="Anantharaman K."/>
            <person name="Brown C.T."/>
            <person name="Hug L.A."/>
            <person name="Sharon I."/>
            <person name="Castelle C.J."/>
            <person name="Probst A.J."/>
            <person name="Thomas B.C."/>
            <person name="Singh A."/>
            <person name="Wilkins M.J."/>
            <person name="Karaoz U."/>
            <person name="Brodie E.L."/>
            <person name="Williams K.H."/>
            <person name="Hubbard S.S."/>
            <person name="Banfield J.F."/>
        </authorList>
    </citation>
    <scope>NUCLEOTIDE SEQUENCE [LARGE SCALE GENOMIC DNA]</scope>
</reference>
<evidence type="ECO:0000313" key="3">
    <source>
        <dbReference type="EMBL" id="OGM68662.1"/>
    </source>
</evidence>
<gene>
    <name evidence="3" type="ORF">A2975_00010</name>
</gene>
<dbReference type="PANTHER" id="PTHR35134">
    <property type="entry name" value="NUCLEOTIDASE YQFW-RELATED"/>
    <property type="match status" value="1"/>
</dbReference>
<accession>A0A1F8BX93</accession>
<evidence type="ECO:0000256" key="1">
    <source>
        <dbReference type="ARBA" id="ARBA00009589"/>
    </source>
</evidence>
<dbReference type="Pfam" id="PF06941">
    <property type="entry name" value="NT5C"/>
    <property type="match status" value="1"/>
</dbReference>
<dbReference type="Proteomes" id="UP000178429">
    <property type="component" value="Unassembled WGS sequence"/>
</dbReference>
<protein>
    <recommendedName>
        <fullName evidence="5">Nucleotidase</fullName>
    </recommendedName>
</protein>
<evidence type="ECO:0008006" key="5">
    <source>
        <dbReference type="Google" id="ProtNLM"/>
    </source>
</evidence>